<dbReference type="WBParaSite" id="GPLIN_000359100">
    <property type="protein sequence ID" value="GPLIN_000359100"/>
    <property type="gene ID" value="GPLIN_000359100"/>
</dbReference>
<name>A0A183BSK5_GLOPA</name>
<dbReference type="Gene3D" id="3.30.200.20">
    <property type="entry name" value="Phosphorylase Kinase, domain 1"/>
    <property type="match status" value="1"/>
</dbReference>
<proteinExistence type="predicted"/>
<dbReference type="AlphaFoldDB" id="A0A183BSK5"/>
<evidence type="ECO:0000313" key="3">
    <source>
        <dbReference type="WBParaSite" id="GPLIN_000359100"/>
    </source>
</evidence>
<accession>A0A183BSK5</accession>
<organism evidence="2 3">
    <name type="scientific">Globodera pallida</name>
    <name type="common">Potato cyst nematode worm</name>
    <name type="synonym">Heterodera pallida</name>
    <dbReference type="NCBI Taxonomy" id="36090"/>
    <lineage>
        <taxon>Eukaryota</taxon>
        <taxon>Metazoa</taxon>
        <taxon>Ecdysozoa</taxon>
        <taxon>Nematoda</taxon>
        <taxon>Chromadorea</taxon>
        <taxon>Rhabditida</taxon>
        <taxon>Tylenchina</taxon>
        <taxon>Tylenchomorpha</taxon>
        <taxon>Tylenchoidea</taxon>
        <taxon>Heteroderidae</taxon>
        <taxon>Heteroderinae</taxon>
        <taxon>Globodera</taxon>
    </lineage>
</organism>
<evidence type="ECO:0000313" key="2">
    <source>
        <dbReference type="Proteomes" id="UP000050741"/>
    </source>
</evidence>
<feature type="region of interest" description="Disordered" evidence="1">
    <location>
        <begin position="1"/>
        <end position="35"/>
    </location>
</feature>
<reference evidence="2" key="1">
    <citation type="submission" date="2014-05" db="EMBL/GenBank/DDBJ databases">
        <title>The genome and life-stage specific transcriptomes of Globodera pallida elucidate key aspects of plant parasitism by a cyst nematode.</title>
        <authorList>
            <person name="Cotton J.A."/>
            <person name="Lilley C.J."/>
            <person name="Jones L.M."/>
            <person name="Kikuchi T."/>
            <person name="Reid A.J."/>
            <person name="Thorpe P."/>
            <person name="Tsai I.J."/>
            <person name="Beasley H."/>
            <person name="Blok V."/>
            <person name="Cock P.J.A."/>
            <person name="Van den Akker S.E."/>
            <person name="Holroyd N."/>
            <person name="Hunt M."/>
            <person name="Mantelin S."/>
            <person name="Naghra H."/>
            <person name="Pain A."/>
            <person name="Palomares-Rius J.E."/>
            <person name="Zarowiecki M."/>
            <person name="Berriman M."/>
            <person name="Jones J.T."/>
            <person name="Urwin P.E."/>
        </authorList>
    </citation>
    <scope>NUCLEOTIDE SEQUENCE [LARGE SCALE GENOMIC DNA]</scope>
    <source>
        <strain evidence="2">Lindley</strain>
    </source>
</reference>
<evidence type="ECO:0000256" key="1">
    <source>
        <dbReference type="SAM" id="MobiDB-lite"/>
    </source>
</evidence>
<sequence length="97" mass="10367">APTLQCTSSEEGTDSPLFSRTTSAQSLPASATDQSQSLYDRTLHQLTNDPQFQKEIALGKRVGFYRLGKELGAGNFSKVKLGVHVLTKGGGRGKANL</sequence>
<keyword evidence="2" id="KW-1185">Reference proteome</keyword>
<protein>
    <submittedName>
        <fullName evidence="3">Protein kinase domain-containing protein</fullName>
    </submittedName>
</protein>
<reference evidence="3" key="2">
    <citation type="submission" date="2016-06" db="UniProtKB">
        <authorList>
            <consortium name="WormBaseParasite"/>
        </authorList>
    </citation>
    <scope>IDENTIFICATION</scope>
</reference>
<dbReference type="Proteomes" id="UP000050741">
    <property type="component" value="Unassembled WGS sequence"/>
</dbReference>